<dbReference type="InterPro" id="IPR025324">
    <property type="entry name" value="DUF4230"/>
</dbReference>
<organism evidence="2 3">
    <name type="scientific">Pseudochryseolinea flava</name>
    <dbReference type="NCBI Taxonomy" id="2059302"/>
    <lineage>
        <taxon>Bacteria</taxon>
        <taxon>Pseudomonadati</taxon>
        <taxon>Bacteroidota</taxon>
        <taxon>Cytophagia</taxon>
        <taxon>Cytophagales</taxon>
        <taxon>Fulvivirgaceae</taxon>
        <taxon>Pseudochryseolinea</taxon>
    </lineage>
</organism>
<protein>
    <recommendedName>
        <fullName evidence="4">DUF4230 domain-containing protein</fullName>
    </recommendedName>
</protein>
<reference evidence="2 3" key="1">
    <citation type="submission" date="2018-06" db="EMBL/GenBank/DDBJ databases">
        <title>Chryseolinea flavus sp. nov., a member of the phylum Bacteroidetes isolated from soil.</title>
        <authorList>
            <person name="Li Y."/>
            <person name="Wang J."/>
        </authorList>
    </citation>
    <scope>NUCLEOTIDE SEQUENCE [LARGE SCALE GENOMIC DNA]</scope>
    <source>
        <strain evidence="2 3">SDU1-6</strain>
    </source>
</reference>
<dbReference type="AlphaFoldDB" id="A0A364Y6Z6"/>
<keyword evidence="1" id="KW-1133">Transmembrane helix</keyword>
<proteinExistence type="predicted"/>
<keyword evidence="1" id="KW-0812">Transmembrane</keyword>
<dbReference type="RefSeq" id="WP_112745046.1">
    <property type="nucleotide sequence ID" value="NZ_QMFY01000001.1"/>
</dbReference>
<keyword evidence="1" id="KW-0472">Membrane</keyword>
<evidence type="ECO:0000313" key="3">
    <source>
        <dbReference type="Proteomes" id="UP000251889"/>
    </source>
</evidence>
<evidence type="ECO:0000256" key="1">
    <source>
        <dbReference type="SAM" id="Phobius"/>
    </source>
</evidence>
<feature type="transmembrane region" description="Helical" evidence="1">
    <location>
        <begin position="7"/>
        <end position="28"/>
    </location>
</feature>
<keyword evidence="3" id="KW-1185">Reference proteome</keyword>
<comment type="caution">
    <text evidence="2">The sequence shown here is derived from an EMBL/GenBank/DDBJ whole genome shotgun (WGS) entry which is preliminary data.</text>
</comment>
<dbReference type="Pfam" id="PF14014">
    <property type="entry name" value="DUF4230"/>
    <property type="match status" value="1"/>
</dbReference>
<gene>
    <name evidence="2" type="ORF">DQQ10_01605</name>
</gene>
<dbReference type="OrthoDB" id="978219at2"/>
<dbReference type="EMBL" id="QMFY01000001">
    <property type="protein sequence ID" value="RAW02831.1"/>
    <property type="molecule type" value="Genomic_DNA"/>
</dbReference>
<evidence type="ECO:0008006" key="4">
    <source>
        <dbReference type="Google" id="ProtNLM"/>
    </source>
</evidence>
<accession>A0A364Y6Z6</accession>
<evidence type="ECO:0000313" key="2">
    <source>
        <dbReference type="EMBL" id="RAW02831.1"/>
    </source>
</evidence>
<sequence length="221" mass="25115">MFSNRKIILLIILLITICCTAYFIVVYVPASLARKSYDGAKEIGKDIRDLFHFTPEVKVNNTVVLQQQTPILELATINQTFQHRHEWMNTWMKSTKKITITGTMEAKAGFDLNQKFSIDIRDDKAYVTLPRAKLLSIESKGDIVFKDENGIWNWVDAADRSKAINAFTNSARDYAANANFIQESQKQVVDKLTQILQAHGKTVIIQFDDMPATTPGPFIEQ</sequence>
<name>A0A364Y6Z6_9BACT</name>
<dbReference type="Proteomes" id="UP000251889">
    <property type="component" value="Unassembled WGS sequence"/>
</dbReference>